<dbReference type="EC" id="2.7.1.21" evidence="2 10"/>
<dbReference type="AlphaFoldDB" id="A0A7G9WKD2"/>
<dbReference type="Pfam" id="PF00265">
    <property type="entry name" value="TK"/>
    <property type="match status" value="1"/>
</dbReference>
<proteinExistence type="inferred from homology"/>
<dbReference type="EMBL" id="CP060696">
    <property type="protein sequence ID" value="QNO19144.1"/>
    <property type="molecule type" value="Genomic_DNA"/>
</dbReference>
<keyword evidence="7 10" id="KW-0067">ATP-binding</keyword>
<evidence type="ECO:0000256" key="6">
    <source>
        <dbReference type="ARBA" id="ARBA00022777"/>
    </source>
</evidence>
<evidence type="ECO:0000256" key="10">
    <source>
        <dbReference type="RuleBase" id="RU000544"/>
    </source>
</evidence>
<dbReference type="PIRSF" id="PIRSF035805">
    <property type="entry name" value="TK_cell"/>
    <property type="match status" value="1"/>
</dbReference>
<keyword evidence="4 10" id="KW-0808">Transferase</keyword>
<keyword evidence="5 10" id="KW-0547">Nucleotide-binding</keyword>
<feature type="active site" description="Proton acceptor" evidence="8">
    <location>
        <position position="89"/>
    </location>
</feature>
<dbReference type="SUPFAM" id="SSF52540">
    <property type="entry name" value="P-loop containing nucleoside triphosphate hydrolases"/>
    <property type="match status" value="1"/>
</dbReference>
<comment type="catalytic activity">
    <reaction evidence="10">
        <text>thymidine + ATP = dTMP + ADP + H(+)</text>
        <dbReference type="Rhea" id="RHEA:19129"/>
        <dbReference type="ChEBI" id="CHEBI:15378"/>
        <dbReference type="ChEBI" id="CHEBI:17748"/>
        <dbReference type="ChEBI" id="CHEBI:30616"/>
        <dbReference type="ChEBI" id="CHEBI:63528"/>
        <dbReference type="ChEBI" id="CHEBI:456216"/>
        <dbReference type="EC" id="2.7.1.21"/>
    </reaction>
</comment>
<keyword evidence="13" id="KW-1185">Reference proteome</keyword>
<name>A0A7G9WKD2_9FIRM</name>
<feature type="binding site" evidence="9">
    <location>
        <position position="177"/>
    </location>
    <ligand>
        <name>substrate</name>
    </ligand>
</feature>
<sequence>MSNLPKELRFYYGVVGSSKTANALMTRYNYQEKGYSVLLMKPSVDTRDGYNIVKSRIGLEAEAVIVEPGQSLTAYFEHHSLPDVIIADEAQFFTAQQVEEFKDISARIPVYCYGLKVDFRTQLFEGSRRLLELADTCIEIEALCRCGNKATVNARFDSAGNIIREGSQILLGGNDTYLAMCYHCWKRVNNVHEKEESQIVHAVK</sequence>
<comment type="similarity">
    <text evidence="1 11">Belongs to the thymidine kinase family.</text>
</comment>
<dbReference type="InterPro" id="IPR027417">
    <property type="entry name" value="P-loop_NTPase"/>
</dbReference>
<dbReference type="GO" id="GO:0046104">
    <property type="term" value="P:thymidine metabolic process"/>
    <property type="evidence" value="ECO:0007669"/>
    <property type="project" value="TreeGrafter"/>
</dbReference>
<dbReference type="Proteomes" id="UP000516046">
    <property type="component" value="Chromosome"/>
</dbReference>
<evidence type="ECO:0000256" key="4">
    <source>
        <dbReference type="ARBA" id="ARBA00022679"/>
    </source>
</evidence>
<evidence type="ECO:0000256" key="3">
    <source>
        <dbReference type="ARBA" id="ARBA00022634"/>
    </source>
</evidence>
<protein>
    <recommendedName>
        <fullName evidence="2 10">Thymidine kinase</fullName>
        <ecNumber evidence="2 10">2.7.1.21</ecNumber>
    </recommendedName>
</protein>
<reference evidence="12 13" key="1">
    <citation type="submission" date="2020-08" db="EMBL/GenBank/DDBJ databases">
        <authorList>
            <person name="Ren C."/>
            <person name="Gu Y."/>
            <person name="Xu Y."/>
        </authorList>
    </citation>
    <scope>NUCLEOTIDE SEQUENCE [LARGE SCALE GENOMIC DNA]</scope>
    <source>
        <strain evidence="12 13">LBM18003</strain>
    </source>
</reference>
<dbReference type="Gene3D" id="3.30.60.20">
    <property type="match status" value="1"/>
</dbReference>
<dbReference type="GO" id="GO:0005524">
    <property type="term" value="F:ATP binding"/>
    <property type="evidence" value="ECO:0007669"/>
    <property type="project" value="UniProtKB-KW"/>
</dbReference>
<dbReference type="InterPro" id="IPR001267">
    <property type="entry name" value="Thymidine_kinase"/>
</dbReference>
<dbReference type="GO" id="GO:0071897">
    <property type="term" value="P:DNA biosynthetic process"/>
    <property type="evidence" value="ECO:0007669"/>
    <property type="project" value="UniProtKB-KW"/>
</dbReference>
<gene>
    <name evidence="12" type="ORF">H6X83_05940</name>
</gene>
<dbReference type="GO" id="GO:0005829">
    <property type="term" value="C:cytosol"/>
    <property type="evidence" value="ECO:0007669"/>
    <property type="project" value="TreeGrafter"/>
</dbReference>
<feature type="binding site" evidence="9">
    <location>
        <begin position="169"/>
        <end position="172"/>
    </location>
    <ligand>
        <name>substrate</name>
    </ligand>
</feature>
<evidence type="ECO:0000256" key="11">
    <source>
        <dbReference type="RuleBase" id="RU004165"/>
    </source>
</evidence>
<evidence type="ECO:0000256" key="7">
    <source>
        <dbReference type="ARBA" id="ARBA00022840"/>
    </source>
</evidence>
<dbReference type="GO" id="GO:0004797">
    <property type="term" value="F:thymidine kinase activity"/>
    <property type="evidence" value="ECO:0007669"/>
    <property type="project" value="UniProtKB-EC"/>
</dbReference>
<evidence type="ECO:0000313" key="13">
    <source>
        <dbReference type="Proteomes" id="UP000516046"/>
    </source>
</evidence>
<dbReference type="PANTHER" id="PTHR11441:SF0">
    <property type="entry name" value="THYMIDINE KINASE, CYTOSOLIC"/>
    <property type="match status" value="1"/>
</dbReference>
<evidence type="ECO:0000256" key="2">
    <source>
        <dbReference type="ARBA" id="ARBA00012118"/>
    </source>
</evidence>
<dbReference type="Gene3D" id="3.40.50.300">
    <property type="entry name" value="P-loop containing nucleotide triphosphate hydrolases"/>
    <property type="match status" value="1"/>
</dbReference>
<organism evidence="12 13">
    <name type="scientific">Caproicibacterium amylolyticum</name>
    <dbReference type="NCBI Taxonomy" id="2766537"/>
    <lineage>
        <taxon>Bacteria</taxon>
        <taxon>Bacillati</taxon>
        <taxon>Bacillota</taxon>
        <taxon>Clostridia</taxon>
        <taxon>Eubacteriales</taxon>
        <taxon>Oscillospiraceae</taxon>
        <taxon>Caproicibacterium</taxon>
    </lineage>
</organism>
<dbReference type="RefSeq" id="WP_212508213.1">
    <property type="nucleotide sequence ID" value="NZ_CP060696.1"/>
</dbReference>
<dbReference type="KEGG" id="caml:H6X83_05940"/>
<evidence type="ECO:0000313" key="12">
    <source>
        <dbReference type="EMBL" id="QNO19144.1"/>
    </source>
</evidence>
<keyword evidence="3 10" id="KW-0237">DNA synthesis</keyword>
<dbReference type="SUPFAM" id="SSF57716">
    <property type="entry name" value="Glucocorticoid receptor-like (DNA-binding domain)"/>
    <property type="match status" value="1"/>
</dbReference>
<keyword evidence="6 10" id="KW-0418">Kinase</keyword>
<evidence type="ECO:0000256" key="1">
    <source>
        <dbReference type="ARBA" id="ARBA00007587"/>
    </source>
</evidence>
<dbReference type="PANTHER" id="PTHR11441">
    <property type="entry name" value="THYMIDINE KINASE"/>
    <property type="match status" value="1"/>
</dbReference>
<evidence type="ECO:0000256" key="8">
    <source>
        <dbReference type="PIRSR" id="PIRSR035805-1"/>
    </source>
</evidence>
<evidence type="ECO:0000256" key="9">
    <source>
        <dbReference type="PIRSR" id="PIRSR035805-2"/>
    </source>
</evidence>
<evidence type="ECO:0000256" key="5">
    <source>
        <dbReference type="ARBA" id="ARBA00022741"/>
    </source>
</evidence>
<accession>A0A7G9WKD2</accession>